<dbReference type="InterPro" id="IPR013815">
    <property type="entry name" value="ATP_grasp_subdomain_1"/>
</dbReference>
<dbReference type="GO" id="GO:0016301">
    <property type="term" value="F:kinase activity"/>
    <property type="evidence" value="ECO:0007669"/>
    <property type="project" value="UniProtKB-KW"/>
</dbReference>
<evidence type="ECO:0000259" key="1">
    <source>
        <dbReference type="Pfam" id="PF00391"/>
    </source>
</evidence>
<protein>
    <submittedName>
        <fullName evidence="3">Pyruvate, water dikinase</fullName>
    </submittedName>
</protein>
<proteinExistence type="predicted"/>
<dbReference type="InterPro" id="IPR008279">
    <property type="entry name" value="PEP-util_enz_mobile_dom"/>
</dbReference>
<feature type="domain" description="Pyruvate phosphate dikinase AMP/ATP-binding" evidence="2">
    <location>
        <begin position="9"/>
        <end position="210"/>
    </location>
</feature>
<dbReference type="GeneID" id="84817431"/>
<dbReference type="EMBL" id="ACIN03000002">
    <property type="protein sequence ID" value="ESK66262.1"/>
    <property type="molecule type" value="Genomic_DNA"/>
</dbReference>
<evidence type="ECO:0000313" key="3">
    <source>
        <dbReference type="EMBL" id="ESK66262.1"/>
    </source>
</evidence>
<dbReference type="OrthoDB" id="9765468at2"/>
<dbReference type="Gene3D" id="3.30.470.20">
    <property type="entry name" value="ATP-grasp fold, B domain"/>
    <property type="match status" value="1"/>
</dbReference>
<dbReference type="HOGENOM" id="CLU_005950_0_0_9"/>
<dbReference type="InterPro" id="IPR002192">
    <property type="entry name" value="PPDK_AMP/ATP-bd"/>
</dbReference>
<feature type="domain" description="PEP-utilising enzyme mobile" evidence="1">
    <location>
        <begin position="742"/>
        <end position="811"/>
    </location>
</feature>
<dbReference type="NCBIfam" id="NF004882">
    <property type="entry name" value="PRK06241.2-3"/>
    <property type="match status" value="1"/>
</dbReference>
<dbReference type="eggNOG" id="COG0574">
    <property type="taxonomic scope" value="Bacteria"/>
</dbReference>
<dbReference type="PANTHER" id="PTHR43615">
    <property type="entry name" value="PHOSPHOENOLPYRUVATE SYNTHASE-RELATED"/>
    <property type="match status" value="1"/>
</dbReference>
<dbReference type="Gene3D" id="3.50.30.10">
    <property type="entry name" value="Phosphohistidine domain"/>
    <property type="match status" value="1"/>
</dbReference>
<gene>
    <name evidence="3" type="ORF">GCWU000182_000329</name>
</gene>
<name>W1Q4X5_ABIDE</name>
<dbReference type="RefSeq" id="WP_023390983.1">
    <property type="nucleotide sequence ID" value="NZ_KI535340.1"/>
</dbReference>
<keyword evidence="3" id="KW-0670">Pyruvate</keyword>
<dbReference type="eggNOG" id="COG3848">
    <property type="taxonomic scope" value="Bacteria"/>
</dbReference>
<dbReference type="AlphaFoldDB" id="W1Q4X5"/>
<dbReference type="PANTHER" id="PTHR43615:SF1">
    <property type="entry name" value="PPDK_N DOMAIN-CONTAINING PROTEIN"/>
    <property type="match status" value="1"/>
</dbReference>
<dbReference type="Proteomes" id="UP000019050">
    <property type="component" value="Unassembled WGS sequence"/>
</dbReference>
<dbReference type="Pfam" id="PF01326">
    <property type="entry name" value="PPDK_N"/>
    <property type="match status" value="2"/>
</dbReference>
<evidence type="ECO:0000259" key="2">
    <source>
        <dbReference type="Pfam" id="PF01326"/>
    </source>
</evidence>
<comment type="caution">
    <text evidence="3">The sequence shown here is derived from an EMBL/GenBank/DDBJ whole genome shotgun (WGS) entry which is preliminary data.</text>
</comment>
<reference evidence="3" key="1">
    <citation type="submission" date="2013-06" db="EMBL/GenBank/DDBJ databases">
        <authorList>
            <person name="Weinstock G."/>
            <person name="Sodergren E."/>
            <person name="Clifton S."/>
            <person name="Fulton L."/>
            <person name="Fulton B."/>
            <person name="Courtney L."/>
            <person name="Fronick C."/>
            <person name="Harrison M."/>
            <person name="Strong C."/>
            <person name="Farmer C."/>
            <person name="Delahaunty K."/>
            <person name="Markovic C."/>
            <person name="Hall O."/>
            <person name="Minx P."/>
            <person name="Tomlinson C."/>
            <person name="Mitreva M."/>
            <person name="Nelson J."/>
            <person name="Hou S."/>
            <person name="Wollam A."/>
            <person name="Pepin K.H."/>
            <person name="Johnson M."/>
            <person name="Bhonagiri V."/>
            <person name="Nash W.E."/>
            <person name="Warren W."/>
            <person name="Chinwalla A."/>
            <person name="Mardis E.R."/>
            <person name="Wilson R.K."/>
        </authorList>
    </citation>
    <scope>NUCLEOTIDE SEQUENCE [LARGE SCALE GENOMIC DNA]</scope>
    <source>
        <strain evidence="3">ATCC 49176</strain>
    </source>
</reference>
<keyword evidence="4" id="KW-1185">Reference proteome</keyword>
<dbReference type="SUPFAM" id="SSF52009">
    <property type="entry name" value="Phosphohistidine domain"/>
    <property type="match status" value="1"/>
</dbReference>
<feature type="domain" description="Pyruvate phosphate dikinase AMP/ATP-binding" evidence="2">
    <location>
        <begin position="220"/>
        <end position="282"/>
    </location>
</feature>
<evidence type="ECO:0000313" key="4">
    <source>
        <dbReference type="Proteomes" id="UP000019050"/>
    </source>
</evidence>
<dbReference type="STRING" id="592010.GCWU000182_000329"/>
<organism evidence="3 4">
    <name type="scientific">Abiotrophia defectiva ATCC 49176</name>
    <dbReference type="NCBI Taxonomy" id="592010"/>
    <lineage>
        <taxon>Bacteria</taxon>
        <taxon>Bacillati</taxon>
        <taxon>Bacillota</taxon>
        <taxon>Bacilli</taxon>
        <taxon>Lactobacillales</taxon>
        <taxon>Aerococcaceae</taxon>
        <taxon>Abiotrophia</taxon>
    </lineage>
</organism>
<dbReference type="Pfam" id="PF00391">
    <property type="entry name" value="PEP-utilizers"/>
    <property type="match status" value="1"/>
</dbReference>
<dbReference type="Gene3D" id="3.30.1490.20">
    <property type="entry name" value="ATP-grasp fold, A domain"/>
    <property type="match status" value="1"/>
</dbReference>
<sequence length="824" mass="92339">MKQVYDLQKVGGKAYHLMEMTKAGLPVPSFAVFAFDCFDRVDSMDFLASQEAAYQAGDLSLEQLSQELLTWAKETFAKEDLSPVLSWAKQTFPSGQVRLAVRSSASIEDGAVSSFAGQFESQLDVPIDHLPQSLEHTFLSLYQVSTLAYLFKQGISLPEAQMNCLVQVMIKGDLSGVYFTANPKGILNEHIVVVGQGLGDQIVEDKVPTSMVTYHPADQLSYTEQEPGAPSLTTSQLGELESLAQQAVALFGPYLDLEFTFQGDRLYILQARPITTLPQGKQIILDNSNIVESYPGLSTPLTISFIQEAYASIFRGLAQRLVGKGAAELAAYEPTFQNMLCPVNSRVYYQIQSWYQLLQLLPFSKKIIPIWQDMLGVRETEVPAMPIHLSPWKRLKIMGRIVREFFTAPKQMAQLEQEFIRIQAVFQERFSPDADLEQLTALVEQLKDEILAHWDITLINDLYAFVYTGLLKKSRHGQDVQAEIAGIEQIESMRPALALQDLVEELKDPKNHVLRQAIENEDAADFLSRQDPLVAKILGFIQEFGDRAPEELKLETPTFRTHPQGLLSLLVQMCQQEAPDLKASSVASNQPRSWWTGFLRRRAMTGVKYRESSRLNRTRIYGMMRMIFRAIGAQLAKQGYLETEEDIFYLTKEEIFELARQPHSVSDLIAERRAKLAGDKTLPNFSRYVFLGQVFEKYVRFSGQARSQLSRAEHLQGIGCSPGRVKGQVLVVDDVQAIESAQGKIMVTRMTDPGWVYLLTQAQGVIAEQGSLLSHTAIISRELGIPSVVNVRGATQLLKSGDWIEMDGLSGQVTLLEEADHANH</sequence>
<dbReference type="InterPro" id="IPR051549">
    <property type="entry name" value="PEP_Utilizing_Enz"/>
</dbReference>
<dbReference type="InterPro" id="IPR036637">
    <property type="entry name" value="Phosphohistidine_dom_sf"/>
</dbReference>
<accession>W1Q4X5</accession>
<dbReference type="GO" id="GO:0005524">
    <property type="term" value="F:ATP binding"/>
    <property type="evidence" value="ECO:0007669"/>
    <property type="project" value="InterPro"/>
</dbReference>
<dbReference type="SUPFAM" id="SSF56059">
    <property type="entry name" value="Glutathione synthetase ATP-binding domain-like"/>
    <property type="match status" value="1"/>
</dbReference>